<dbReference type="InterPro" id="IPR005064">
    <property type="entry name" value="BUG"/>
</dbReference>
<feature type="signal peptide" evidence="2">
    <location>
        <begin position="1"/>
        <end position="25"/>
    </location>
</feature>
<dbReference type="KEGG" id="bgv:CAL12_06085"/>
<dbReference type="CDD" id="cd13577">
    <property type="entry name" value="PBP2_BugE_Glu"/>
    <property type="match status" value="1"/>
</dbReference>
<dbReference type="OrthoDB" id="8678477at2"/>
<dbReference type="PANTHER" id="PTHR42928">
    <property type="entry name" value="TRICARBOXYLATE-BINDING PROTEIN"/>
    <property type="match status" value="1"/>
</dbReference>
<keyword evidence="4" id="KW-1185">Reference proteome</keyword>
<evidence type="ECO:0000313" key="4">
    <source>
        <dbReference type="Proteomes" id="UP000194151"/>
    </source>
</evidence>
<proteinExistence type="inferred from homology"/>
<reference evidence="3 4" key="1">
    <citation type="submission" date="2017-05" db="EMBL/GenBank/DDBJ databases">
        <title>Complete and WGS of Bordetella genogroups.</title>
        <authorList>
            <person name="Spilker T."/>
            <person name="LiPuma J."/>
        </authorList>
    </citation>
    <scope>NUCLEOTIDE SEQUENCE [LARGE SCALE GENOMIC DNA]</scope>
    <source>
        <strain evidence="3 4">AU19157</strain>
    </source>
</reference>
<dbReference type="EMBL" id="CP021108">
    <property type="protein sequence ID" value="ARP80445.1"/>
    <property type="molecule type" value="Genomic_DNA"/>
</dbReference>
<name>A0A1W6YH46_9BORD</name>
<comment type="similarity">
    <text evidence="1">Belongs to the UPF0065 (bug) family.</text>
</comment>
<dbReference type="RefSeq" id="WP_086063675.1">
    <property type="nucleotide sequence ID" value="NZ_CP021108.1"/>
</dbReference>
<dbReference type="Pfam" id="PF03401">
    <property type="entry name" value="TctC"/>
    <property type="match status" value="1"/>
</dbReference>
<dbReference type="PANTHER" id="PTHR42928:SF5">
    <property type="entry name" value="BLR1237 PROTEIN"/>
    <property type="match status" value="1"/>
</dbReference>
<evidence type="ECO:0000256" key="1">
    <source>
        <dbReference type="ARBA" id="ARBA00006987"/>
    </source>
</evidence>
<dbReference type="STRING" id="1416806.CAL12_06085"/>
<evidence type="ECO:0000256" key="2">
    <source>
        <dbReference type="SAM" id="SignalP"/>
    </source>
</evidence>
<gene>
    <name evidence="3" type="ORF">CAL12_06085</name>
</gene>
<accession>A0A1W6YH46</accession>
<keyword evidence="2" id="KW-0732">Signal</keyword>
<dbReference type="InterPro" id="IPR042100">
    <property type="entry name" value="Bug_dom1"/>
</dbReference>
<protein>
    <submittedName>
        <fullName evidence="3">ABC transporter substrate-binding protein</fullName>
    </submittedName>
</protein>
<dbReference type="SUPFAM" id="SSF53850">
    <property type="entry name" value="Periplasmic binding protein-like II"/>
    <property type="match status" value="1"/>
</dbReference>
<sequence length="326" mass="33838">MFFKQRLLGLTAVAAMAALPLLAHADDAYPSKPIRLIVPFPPGGTTDIVGRLFADKLGRELGQTVVVENRGGAGGSIGSAAIASSTPDGYTLGIATASTHGINPAVYTKLPFDAQKDFTPITNLAAVPNIMAINPKLGAKNMAEFIKLAKGEPGKLTYASAGNGSVSHMMGELFKMASGTNLVHVPYRGVGPALNDVLAGQVDVMYDNLPSTLPHVQANRLIAMAVAAPQRVKALPDVPTFAEVGLPAVNDASWFGLVGPAKLPKAVVDKLNAAVAKVEGEEDVKARLEALGAAPANNTPEAFAKQIDAEIAKNKRVAAEAHVKVD</sequence>
<organism evidence="3 4">
    <name type="scientific">Bordetella genomosp. 8</name>
    <dbReference type="NCBI Taxonomy" id="1416806"/>
    <lineage>
        <taxon>Bacteria</taxon>
        <taxon>Pseudomonadati</taxon>
        <taxon>Pseudomonadota</taxon>
        <taxon>Betaproteobacteria</taxon>
        <taxon>Burkholderiales</taxon>
        <taxon>Alcaligenaceae</taxon>
        <taxon>Bordetella</taxon>
    </lineage>
</organism>
<feature type="chain" id="PRO_5012890727" evidence="2">
    <location>
        <begin position="26"/>
        <end position="326"/>
    </location>
</feature>
<dbReference type="Gene3D" id="3.40.190.10">
    <property type="entry name" value="Periplasmic binding protein-like II"/>
    <property type="match status" value="1"/>
</dbReference>
<dbReference type="Gene3D" id="3.40.190.150">
    <property type="entry name" value="Bordetella uptake gene, domain 1"/>
    <property type="match status" value="1"/>
</dbReference>
<dbReference type="Proteomes" id="UP000194151">
    <property type="component" value="Chromosome"/>
</dbReference>
<evidence type="ECO:0000313" key="3">
    <source>
        <dbReference type="EMBL" id="ARP80445.1"/>
    </source>
</evidence>
<dbReference type="PIRSF" id="PIRSF017082">
    <property type="entry name" value="YflP"/>
    <property type="match status" value="1"/>
</dbReference>
<dbReference type="AlphaFoldDB" id="A0A1W6YH46"/>